<dbReference type="Pfam" id="PF06051">
    <property type="entry name" value="DUF928"/>
    <property type="match status" value="1"/>
</dbReference>
<keyword evidence="3" id="KW-1185">Reference proteome</keyword>
<evidence type="ECO:0008006" key="4">
    <source>
        <dbReference type="Google" id="ProtNLM"/>
    </source>
</evidence>
<organism evidence="2 3">
    <name type="scientific">Dulcicalothrix desertica PCC 7102</name>
    <dbReference type="NCBI Taxonomy" id="232991"/>
    <lineage>
        <taxon>Bacteria</taxon>
        <taxon>Bacillati</taxon>
        <taxon>Cyanobacteriota</taxon>
        <taxon>Cyanophyceae</taxon>
        <taxon>Nostocales</taxon>
        <taxon>Calotrichaceae</taxon>
        <taxon>Dulcicalothrix</taxon>
    </lineage>
</organism>
<comment type="caution">
    <text evidence="2">The sequence shown here is derived from an EMBL/GenBank/DDBJ whole genome shotgun (WGS) entry which is preliminary data.</text>
</comment>
<reference evidence="2" key="2">
    <citation type="journal article" date="2019" name="Genome Biol. Evol.">
        <title>Day and night: Metabolic profiles and evolutionary relationships of six axenic non-marine cyanobacteria.</title>
        <authorList>
            <person name="Will S.E."/>
            <person name="Henke P."/>
            <person name="Boedeker C."/>
            <person name="Huang S."/>
            <person name="Brinkmann H."/>
            <person name="Rohde M."/>
            <person name="Jarek M."/>
            <person name="Friedl T."/>
            <person name="Seufert S."/>
            <person name="Schumacher M."/>
            <person name="Overmann J."/>
            <person name="Neumann-Schaal M."/>
            <person name="Petersen J."/>
        </authorList>
    </citation>
    <scope>NUCLEOTIDE SEQUENCE [LARGE SCALE GENOMIC DNA]</scope>
    <source>
        <strain evidence="2">PCC 7102</strain>
    </source>
</reference>
<feature type="compositionally biased region" description="Polar residues" evidence="1">
    <location>
        <begin position="1"/>
        <end position="13"/>
    </location>
</feature>
<dbReference type="EMBL" id="RSCL01000004">
    <property type="protein sequence ID" value="RUT07583.1"/>
    <property type="molecule type" value="Genomic_DNA"/>
</dbReference>
<feature type="region of interest" description="Disordered" evidence="1">
    <location>
        <begin position="1"/>
        <end position="44"/>
    </location>
</feature>
<gene>
    <name evidence="2" type="ORF">DSM106972_018430</name>
</gene>
<protein>
    <recommendedName>
        <fullName evidence="4">DUF928 domain-containing protein</fullName>
    </recommendedName>
</protein>
<dbReference type="Proteomes" id="UP000271624">
    <property type="component" value="Unassembled WGS sequence"/>
</dbReference>
<evidence type="ECO:0000313" key="3">
    <source>
        <dbReference type="Proteomes" id="UP000271624"/>
    </source>
</evidence>
<reference evidence="2" key="1">
    <citation type="submission" date="2018-12" db="EMBL/GenBank/DDBJ databases">
        <authorList>
            <person name="Will S."/>
            <person name="Neumann-Schaal M."/>
            <person name="Henke P."/>
        </authorList>
    </citation>
    <scope>NUCLEOTIDE SEQUENCE</scope>
    <source>
        <strain evidence="2">PCC 7102</strain>
    </source>
</reference>
<accession>A0A433VN69</accession>
<sequence>MLVNPMQAQAQTAKRSKVTFEPPKGQPAPKVTFGGGTRNGRVDSDLCPQASRTIARQNAGVKSMVPLLPQSKLGLTTSSHPTFMVYVPKTNAKELEFKLEDAQANEVYQTTVKLGATPGFVSFNLPENHRGLEVGQDYKWVVGAICQSNSSESRFVEGAVRRFEVSSAFKGQLNRAKAFEQVVLYGKAGIWLDAISSLAVIKRNQPGNAEAITAWRDMLQSVGLDAIAEAPIYN</sequence>
<evidence type="ECO:0000256" key="1">
    <source>
        <dbReference type="SAM" id="MobiDB-lite"/>
    </source>
</evidence>
<evidence type="ECO:0000313" key="2">
    <source>
        <dbReference type="EMBL" id="RUT07583.1"/>
    </source>
</evidence>
<dbReference type="AlphaFoldDB" id="A0A433VN69"/>
<dbReference type="InterPro" id="IPR010328">
    <property type="entry name" value="DUF928"/>
</dbReference>
<proteinExistence type="predicted"/>
<name>A0A433VN69_9CYAN</name>